<dbReference type="Proteomes" id="UP001642484">
    <property type="component" value="Unassembled WGS sequence"/>
</dbReference>
<sequence length="271" mass="29761">MAFIARGKTYGTLLLGEDMMKGIAFLELKDSTSMFTFLRAAMCACTKQHGSKVLTLVGTTDTTFKFSHQPIFGPVENIEVEFGNLKEWKKSKASLAEKCEPTAAFVHFVDQSGIATLELQRAHVQKTLLQLCLDNPVLTDDILFTKNPCAVYTQKAIKKKALKLYPAGTVSMVKDEKPEKYYIQAYDKLWLIVPFKPLTDFKGGGGGVLYPFWSVKSADDGLLTLSEVSVVGCKTPFMVNAGPLSNVTLLSLSAPHQDGGKEPPAKRQKAK</sequence>
<evidence type="ECO:0000313" key="2">
    <source>
        <dbReference type="Proteomes" id="UP001642484"/>
    </source>
</evidence>
<evidence type="ECO:0000313" key="1">
    <source>
        <dbReference type="EMBL" id="CAK8986657.1"/>
    </source>
</evidence>
<organism evidence="1 2">
    <name type="scientific">Durusdinium trenchii</name>
    <dbReference type="NCBI Taxonomy" id="1381693"/>
    <lineage>
        <taxon>Eukaryota</taxon>
        <taxon>Sar</taxon>
        <taxon>Alveolata</taxon>
        <taxon>Dinophyceae</taxon>
        <taxon>Suessiales</taxon>
        <taxon>Symbiodiniaceae</taxon>
        <taxon>Durusdinium</taxon>
    </lineage>
</organism>
<reference evidence="1 2" key="1">
    <citation type="submission" date="2024-02" db="EMBL/GenBank/DDBJ databases">
        <authorList>
            <person name="Chen Y."/>
            <person name="Shah S."/>
            <person name="Dougan E. K."/>
            <person name="Thang M."/>
            <person name="Chan C."/>
        </authorList>
    </citation>
    <scope>NUCLEOTIDE SEQUENCE [LARGE SCALE GENOMIC DNA]</scope>
</reference>
<proteinExistence type="predicted"/>
<protein>
    <submittedName>
        <fullName evidence="1">Uncharacterized protein</fullName>
    </submittedName>
</protein>
<accession>A0ABP0H9T1</accession>
<name>A0ABP0H9T1_9DINO</name>
<dbReference type="EMBL" id="CAXAMN010000141">
    <property type="protein sequence ID" value="CAK8986657.1"/>
    <property type="molecule type" value="Genomic_DNA"/>
</dbReference>
<keyword evidence="2" id="KW-1185">Reference proteome</keyword>
<gene>
    <name evidence="1" type="ORF">CCMP2556_LOCUS583</name>
</gene>
<comment type="caution">
    <text evidence="1">The sequence shown here is derived from an EMBL/GenBank/DDBJ whole genome shotgun (WGS) entry which is preliminary data.</text>
</comment>